<gene>
    <name evidence="2" type="ORF">KEC16_14310</name>
</gene>
<organism evidence="2 3">
    <name type="scientific">Magnetospirillum sulfuroxidans</name>
    <dbReference type="NCBI Taxonomy" id="611300"/>
    <lineage>
        <taxon>Bacteria</taxon>
        <taxon>Pseudomonadati</taxon>
        <taxon>Pseudomonadota</taxon>
        <taxon>Alphaproteobacteria</taxon>
        <taxon>Rhodospirillales</taxon>
        <taxon>Rhodospirillaceae</taxon>
        <taxon>Magnetospirillum</taxon>
    </lineage>
</organism>
<keyword evidence="3" id="KW-1185">Reference proteome</keyword>
<feature type="domain" description="Transglutaminase-like" evidence="1">
    <location>
        <begin position="87"/>
        <end position="152"/>
    </location>
</feature>
<accession>A0ABS5IGN0</accession>
<dbReference type="SUPFAM" id="SSF54001">
    <property type="entry name" value="Cysteine proteinases"/>
    <property type="match status" value="1"/>
</dbReference>
<evidence type="ECO:0000313" key="3">
    <source>
        <dbReference type="Proteomes" id="UP000680714"/>
    </source>
</evidence>
<protein>
    <recommendedName>
        <fullName evidence="1">Transglutaminase-like domain-containing protein</fullName>
    </recommendedName>
</protein>
<dbReference type="InterPro" id="IPR002931">
    <property type="entry name" value="Transglutaminase-like"/>
</dbReference>
<dbReference type="RefSeq" id="WP_211550106.1">
    <property type="nucleotide sequence ID" value="NZ_JAGTUF010000015.1"/>
</dbReference>
<reference evidence="2 3" key="1">
    <citation type="submission" date="2021-04" db="EMBL/GenBank/DDBJ databases">
        <title>Magnetospirillum sulfuroxidans sp. nov., a facultative chemolithoautotrophic sulfur-oxidizing alphaproteobacterium isolated from freshwater sediment and proposals for Paramagetospirillum gen. nov., and Magnetospirillaceae fam. nov.</title>
        <authorList>
            <person name="Koziaeva V."/>
            <person name="Geelhoed J.S."/>
            <person name="Sorokin D.Y."/>
            <person name="Grouzdev D.S."/>
        </authorList>
    </citation>
    <scope>NUCLEOTIDE SEQUENCE [LARGE SCALE GENOMIC DNA]</scope>
    <source>
        <strain evidence="2 3">J10</strain>
    </source>
</reference>
<evidence type="ECO:0000259" key="1">
    <source>
        <dbReference type="SMART" id="SM00460"/>
    </source>
</evidence>
<dbReference type="InterPro" id="IPR038765">
    <property type="entry name" value="Papain-like_cys_pep_sf"/>
</dbReference>
<dbReference type="Proteomes" id="UP000680714">
    <property type="component" value="Unassembled WGS sequence"/>
</dbReference>
<dbReference type="Gene3D" id="3.10.620.30">
    <property type="match status" value="1"/>
</dbReference>
<sequence>MNQPQRATKPTPTRELRLPAEALHAIDCYADTVREAASISQLAQQLGRPAHPVLKARGIYRWIAQFVAYDVEAFFTGRIADDDPQVVLSRRKGMCGGYARLFEALCHACGLTAVTLVGKVKGYSFATNGSLGGHAWNAVFLEGGWRLVDVTWGSGAIDADRNFSRSFKDHYFAVPPHQLANSHFPDDPAWQLMTLPLDLDTFINQPRISVAAFNLGIAPASHRNRRINAPRHLAISFHAGTDAKLLAKIGGIQALPSQRCEFVAFHAPRAGIRTIELTLPKDGLYRLQLFANAGNSNQYDLALEYLIQACGR</sequence>
<dbReference type="InterPro" id="IPR052557">
    <property type="entry name" value="CAP/Cytokinesis_protein"/>
</dbReference>
<dbReference type="EMBL" id="JAGTUF010000015">
    <property type="protein sequence ID" value="MBR9972893.1"/>
    <property type="molecule type" value="Genomic_DNA"/>
</dbReference>
<dbReference type="Pfam" id="PF01841">
    <property type="entry name" value="Transglut_core"/>
    <property type="match status" value="1"/>
</dbReference>
<evidence type="ECO:0000313" key="2">
    <source>
        <dbReference type="EMBL" id="MBR9972893.1"/>
    </source>
</evidence>
<dbReference type="PANTHER" id="PTHR46333:SF2">
    <property type="entry name" value="CYTOKINESIS PROTEIN 3"/>
    <property type="match status" value="1"/>
</dbReference>
<dbReference type="SMART" id="SM00460">
    <property type="entry name" value="TGc"/>
    <property type="match status" value="1"/>
</dbReference>
<dbReference type="PANTHER" id="PTHR46333">
    <property type="entry name" value="CYTOKINESIS PROTEIN 3"/>
    <property type="match status" value="1"/>
</dbReference>
<proteinExistence type="predicted"/>
<name>A0ABS5IGN0_9PROT</name>
<comment type="caution">
    <text evidence="2">The sequence shown here is derived from an EMBL/GenBank/DDBJ whole genome shotgun (WGS) entry which is preliminary data.</text>
</comment>